<dbReference type="AlphaFoldDB" id="A0A2I0BCN7"/>
<dbReference type="EMBL" id="KZ451895">
    <property type="protein sequence ID" value="PKA65561.1"/>
    <property type="molecule type" value="Genomic_DNA"/>
</dbReference>
<protein>
    <submittedName>
        <fullName evidence="1">Deoxyuridine 5'-triphosphate nucleotidohydrolase</fullName>
        <ecNumber evidence="1">3.6.1.23</ecNumber>
    </submittedName>
</protein>
<reference evidence="1 2" key="1">
    <citation type="journal article" date="2017" name="Nature">
        <title>The Apostasia genome and the evolution of orchids.</title>
        <authorList>
            <person name="Zhang G.Q."/>
            <person name="Liu K.W."/>
            <person name="Li Z."/>
            <person name="Lohaus R."/>
            <person name="Hsiao Y.Y."/>
            <person name="Niu S.C."/>
            <person name="Wang J.Y."/>
            <person name="Lin Y.C."/>
            <person name="Xu Q."/>
            <person name="Chen L.J."/>
            <person name="Yoshida K."/>
            <person name="Fujiwara S."/>
            <person name="Wang Z.W."/>
            <person name="Zhang Y.Q."/>
            <person name="Mitsuda N."/>
            <person name="Wang M."/>
            <person name="Liu G.H."/>
            <person name="Pecoraro L."/>
            <person name="Huang H.X."/>
            <person name="Xiao X.J."/>
            <person name="Lin M."/>
            <person name="Wu X.Y."/>
            <person name="Wu W.L."/>
            <person name="Chen Y.Y."/>
            <person name="Chang S.B."/>
            <person name="Sakamoto S."/>
            <person name="Ohme-Takagi M."/>
            <person name="Yagi M."/>
            <person name="Zeng S.J."/>
            <person name="Shen C.Y."/>
            <person name="Yeh C.M."/>
            <person name="Luo Y.B."/>
            <person name="Tsai W.C."/>
            <person name="Van de Peer Y."/>
            <person name="Liu Z.J."/>
        </authorList>
    </citation>
    <scope>NUCLEOTIDE SEQUENCE [LARGE SCALE GENOMIC DNA]</scope>
    <source>
        <strain evidence="2">cv. Shenzhen</strain>
        <tissue evidence="1">Stem</tissue>
    </source>
</reference>
<evidence type="ECO:0000313" key="1">
    <source>
        <dbReference type="EMBL" id="PKA65561.1"/>
    </source>
</evidence>
<dbReference type="EC" id="3.6.1.23" evidence="1"/>
<gene>
    <name evidence="1" type="primary">DUT</name>
    <name evidence="1" type="ORF">AXF42_Ash005895</name>
</gene>
<keyword evidence="1" id="KW-0378">Hydrolase</keyword>
<accession>A0A2I0BCN7</accession>
<proteinExistence type="predicted"/>
<sequence>MAAKSIADSRRRLFTDDSGSRASKVMSCFYFLSSAILFPPSATELRCRPWPIAMHNVTFISASVTSFMRLDIQGSDSPIRLLPQQPHTNSSSATKANVPTQAKALIPTDLSIVIPEGTYVVMPGSVKD</sequence>
<keyword evidence="2" id="KW-1185">Reference proteome</keyword>
<name>A0A2I0BCN7_9ASPA</name>
<dbReference type="Proteomes" id="UP000236161">
    <property type="component" value="Unassembled WGS sequence"/>
</dbReference>
<evidence type="ECO:0000313" key="2">
    <source>
        <dbReference type="Proteomes" id="UP000236161"/>
    </source>
</evidence>
<organism evidence="1 2">
    <name type="scientific">Apostasia shenzhenica</name>
    <dbReference type="NCBI Taxonomy" id="1088818"/>
    <lineage>
        <taxon>Eukaryota</taxon>
        <taxon>Viridiplantae</taxon>
        <taxon>Streptophyta</taxon>
        <taxon>Embryophyta</taxon>
        <taxon>Tracheophyta</taxon>
        <taxon>Spermatophyta</taxon>
        <taxon>Magnoliopsida</taxon>
        <taxon>Liliopsida</taxon>
        <taxon>Asparagales</taxon>
        <taxon>Orchidaceae</taxon>
        <taxon>Apostasioideae</taxon>
        <taxon>Apostasia</taxon>
    </lineage>
</organism>
<dbReference type="GO" id="GO:0004170">
    <property type="term" value="F:dUTP diphosphatase activity"/>
    <property type="evidence" value="ECO:0007669"/>
    <property type="project" value="UniProtKB-EC"/>
</dbReference>